<feature type="compositionally biased region" description="Low complexity" evidence="2">
    <location>
        <begin position="349"/>
        <end position="361"/>
    </location>
</feature>
<gene>
    <name evidence="4" type="primary">GRR1</name>
    <name evidence="4" type="ORF">OC846_005135</name>
</gene>
<feature type="compositionally biased region" description="Polar residues" evidence="2">
    <location>
        <begin position="1407"/>
        <end position="1416"/>
    </location>
</feature>
<name>A0AAN6GNW9_9BASI</name>
<feature type="compositionally biased region" description="Low complexity" evidence="2">
    <location>
        <begin position="1459"/>
        <end position="1472"/>
    </location>
</feature>
<reference evidence="4" key="1">
    <citation type="journal article" date="2023" name="PhytoFront">
        <title>Draft Genome Resources of Seven Strains of Tilletia horrida, Causal Agent of Kernel Smut of Rice.</title>
        <authorList>
            <person name="Khanal S."/>
            <person name="Antony Babu S."/>
            <person name="Zhou X.G."/>
        </authorList>
    </citation>
    <scope>NUCLEOTIDE SEQUENCE</scope>
    <source>
        <strain evidence="4">TX6</strain>
    </source>
</reference>
<feature type="compositionally biased region" description="Acidic residues" evidence="2">
    <location>
        <begin position="310"/>
        <end position="326"/>
    </location>
</feature>
<feature type="compositionally biased region" description="Low complexity" evidence="2">
    <location>
        <begin position="1297"/>
        <end position="1307"/>
    </location>
</feature>
<feature type="compositionally biased region" description="Low complexity" evidence="2">
    <location>
        <begin position="803"/>
        <end position="819"/>
    </location>
</feature>
<feature type="domain" description="F-box/LRR-repeat protein 15-like leucin rich repeat" evidence="3">
    <location>
        <begin position="418"/>
        <end position="567"/>
    </location>
</feature>
<feature type="region of interest" description="Disordered" evidence="2">
    <location>
        <begin position="772"/>
        <end position="851"/>
    </location>
</feature>
<feature type="coiled-coil region" evidence="1">
    <location>
        <begin position="1094"/>
        <end position="1125"/>
    </location>
</feature>
<feature type="compositionally biased region" description="Gly residues" evidence="2">
    <location>
        <begin position="1504"/>
        <end position="1513"/>
    </location>
</feature>
<feature type="compositionally biased region" description="Low complexity" evidence="2">
    <location>
        <begin position="1198"/>
        <end position="1222"/>
    </location>
</feature>
<comment type="caution">
    <text evidence="4">The sequence shown here is derived from an EMBL/GenBank/DDBJ whole genome shotgun (WGS) entry which is preliminary data.</text>
</comment>
<dbReference type="Proteomes" id="UP001176517">
    <property type="component" value="Unassembled WGS sequence"/>
</dbReference>
<feature type="region of interest" description="Disordered" evidence="2">
    <location>
        <begin position="1397"/>
        <end position="1513"/>
    </location>
</feature>
<dbReference type="InterPro" id="IPR036047">
    <property type="entry name" value="F-box-like_dom_sf"/>
</dbReference>
<dbReference type="GO" id="GO:0019005">
    <property type="term" value="C:SCF ubiquitin ligase complex"/>
    <property type="evidence" value="ECO:0007669"/>
    <property type="project" value="TreeGrafter"/>
</dbReference>
<feature type="region of interest" description="Disordered" evidence="2">
    <location>
        <begin position="706"/>
        <end position="745"/>
    </location>
</feature>
<dbReference type="CDD" id="cd09917">
    <property type="entry name" value="F-box_SF"/>
    <property type="match status" value="1"/>
</dbReference>
<dbReference type="InterPro" id="IPR032675">
    <property type="entry name" value="LRR_dom_sf"/>
</dbReference>
<dbReference type="SUPFAM" id="SSF81383">
    <property type="entry name" value="F-box domain"/>
    <property type="match status" value="1"/>
</dbReference>
<feature type="compositionally biased region" description="Low complexity" evidence="2">
    <location>
        <begin position="24"/>
        <end position="52"/>
    </location>
</feature>
<feature type="region of interest" description="Disordered" evidence="2">
    <location>
        <begin position="1"/>
        <end position="125"/>
    </location>
</feature>
<keyword evidence="5" id="KW-1185">Reference proteome</keyword>
<keyword evidence="1" id="KW-0175">Coiled coil</keyword>
<feature type="compositionally biased region" description="Polar residues" evidence="2">
    <location>
        <begin position="653"/>
        <end position="670"/>
    </location>
</feature>
<keyword evidence="4" id="KW-0436">Ligase</keyword>
<feature type="compositionally biased region" description="Low complexity" evidence="2">
    <location>
        <begin position="1315"/>
        <end position="1324"/>
    </location>
</feature>
<feature type="compositionally biased region" description="Basic residues" evidence="2">
    <location>
        <begin position="779"/>
        <end position="795"/>
    </location>
</feature>
<feature type="compositionally biased region" description="Acidic residues" evidence="2">
    <location>
        <begin position="68"/>
        <end position="91"/>
    </location>
</feature>
<organism evidence="4 5">
    <name type="scientific">Tilletia horrida</name>
    <dbReference type="NCBI Taxonomy" id="155126"/>
    <lineage>
        <taxon>Eukaryota</taxon>
        <taxon>Fungi</taxon>
        <taxon>Dikarya</taxon>
        <taxon>Basidiomycota</taxon>
        <taxon>Ustilaginomycotina</taxon>
        <taxon>Exobasidiomycetes</taxon>
        <taxon>Tilletiales</taxon>
        <taxon>Tilletiaceae</taxon>
        <taxon>Tilletia</taxon>
    </lineage>
</organism>
<feature type="compositionally biased region" description="Polar residues" evidence="2">
    <location>
        <begin position="362"/>
        <end position="378"/>
    </location>
</feature>
<feature type="compositionally biased region" description="Polar residues" evidence="2">
    <location>
        <begin position="1"/>
        <end position="17"/>
    </location>
</feature>
<feature type="compositionally biased region" description="Polar residues" evidence="2">
    <location>
        <begin position="721"/>
        <end position="745"/>
    </location>
</feature>
<accession>A0AAN6GNW9</accession>
<dbReference type="InterPro" id="IPR006553">
    <property type="entry name" value="Leu-rich_rpt_Cys-con_subtyp"/>
</dbReference>
<sequence length="1513" mass="160490">MEIDSTTPGASQSQLPSSARVLEQQRQQQQQQQQHQQQNQRFQQHRSSSNSNMLVPPSPSTPSRSDAADDDQYQDVEEDEEDDEDEAEDEFAQITGRSNAASSSRAARRDNVFHDPPQSASGPVPAARAIAASPNPHSALRTRTDTSATLPGAASFSGIHQALAAATSSPAYAGIPPSSSVTSTPAHLSGGALSSVRTASGYAQQIQQGPASRLPAEVLNYILRFVATHPRDLANCLRVNQLWLRCGVELLWHRPTLRTIDAFHSLLRTLQPAGKPFGLKHLPVRITVEHVGSGAGVNGTAGATNRSPDMDDDDDGDEDEDVEDAEPANPSRGSTPQPQYDPASPMDLSEPAPSSSASSTSDQDFSRPSSAAPTNVTEPEQDSVCHRPPTFHYEHFIRRINFAIFSKDVTDDYVRWVAVCDRLERLTVTGCTEVTDASLCAILPHTPNLVAIDLTDVGKITDATLHAIAQNCDKLQGANLSGCGKITSDGVSALAKACKYLRRVKLCKCPLVTDSGIKTLVRSCPFLLELDLLDADGLGDEGVAEMWRTSRHMRELRFAGIRSLTDAAFPDPSGKPPAAAGTTPLSFGSAPSLRVGHALAIPPPLDLSPAPGSGEMSGLQGGRLASAPLAGSDGNGGFASMQSVLAADRRYRSAQNSPSPRGATSAQLGVSDSSAAASSSSLSIADSNGIVSPRHLPHALSQTMLEDGGREDDQAGGMESGSLQQSAGRTPEEGSSSSLQTTGRNVLSQADAKALHEQLVYHQARNLNAVHAAQQGSAARHHHHLHHYHHRHHQHRDQAGVYASASAPGSGTGSRSASHGGVGPIGGASGSRPHAHHRHGDGSGIPSTTDLVNAASSTASPLYRPFATRLFEQLRVVDLTSCAHLTDTAIEGIIANTPRIRNLVLNKCEGLTDRSVTAIARLGKNLHLLHLGHVRRITDRGVTTLARACTRLRYIDLAYCSELTDQAIFEIATHLPRLRRIGLVKVNNLTDEGIRRLVERHTCLERIHLSYCENITVDAIFRLLTKLHKLTHLSLTGVTSFRNEELQQFCRQPPENYSEQQRANFCVYSGGGVRELRNYLQELQIQFQADVVTLDEAIQLVRQQKEEESRLREVEQARLREMDEREMMHLQAEMGAEQVARSSAAAQQIWEAHQARVAASAGFPAGSNRMYPSGSTGPYPYGPMNPYQHQHNLLYAHQQHHQQQLHQQQHPHQLPQHGPGYQSSFPGPYPTWVTGLTGPQIQQRSAAVMAALSQSHAHAHAHAQAHEHGLAPSPASMAGVGHGIVTGLPAGSGSVNGPSGTPGTPASFSPPPSTGSPGSSSTGGVMRGSGSGSTSDYHRALAASMQNRQMRIAHDQALAAAHIVARHNPRAENTPPIVAQAQAFLASHPYLANLAAAGASGSGSGSRAQTSRSHSPARTTNATAGAAVGSSSTSRTFVTPETAAQGSAPSSTLAVVGNTSAARTSAGTSTQSDGGSRTTNLDTSDAVESRTGQASAAATTQTPGSGGSSEGRL</sequence>
<feature type="region of interest" description="Disordered" evidence="2">
    <location>
        <begin position="604"/>
        <end position="634"/>
    </location>
</feature>
<evidence type="ECO:0000313" key="5">
    <source>
        <dbReference type="Proteomes" id="UP001176517"/>
    </source>
</evidence>
<dbReference type="InterPro" id="IPR057207">
    <property type="entry name" value="FBXL15_LRR"/>
</dbReference>
<feature type="compositionally biased region" description="Gly residues" evidence="2">
    <location>
        <begin position="820"/>
        <end position="829"/>
    </location>
</feature>
<dbReference type="PANTHER" id="PTHR13318">
    <property type="entry name" value="PARTNER OF PAIRED, ISOFORM B-RELATED"/>
    <property type="match status" value="1"/>
</dbReference>
<dbReference type="Gene3D" id="3.80.10.10">
    <property type="entry name" value="Ribonuclease Inhibitor"/>
    <property type="match status" value="2"/>
</dbReference>
<feature type="region of interest" description="Disordered" evidence="2">
    <location>
        <begin position="567"/>
        <end position="586"/>
    </location>
</feature>
<evidence type="ECO:0000256" key="2">
    <source>
        <dbReference type="SAM" id="MobiDB-lite"/>
    </source>
</evidence>
<feature type="region of interest" description="Disordered" evidence="2">
    <location>
        <begin position="1247"/>
        <end position="1336"/>
    </location>
</feature>
<feature type="compositionally biased region" description="Low complexity" evidence="2">
    <location>
        <begin position="1417"/>
        <end position="1436"/>
    </location>
</feature>
<evidence type="ECO:0000313" key="4">
    <source>
        <dbReference type="EMBL" id="KAK0546740.1"/>
    </source>
</evidence>
<feature type="compositionally biased region" description="Polar residues" evidence="2">
    <location>
        <begin position="1437"/>
        <end position="1453"/>
    </location>
</feature>
<feature type="region of interest" description="Disordered" evidence="2">
    <location>
        <begin position="1198"/>
        <end position="1225"/>
    </location>
</feature>
<dbReference type="SMART" id="SM00367">
    <property type="entry name" value="LRR_CC"/>
    <property type="match status" value="11"/>
</dbReference>
<evidence type="ECO:0000256" key="1">
    <source>
        <dbReference type="SAM" id="Coils"/>
    </source>
</evidence>
<protein>
    <submittedName>
        <fullName evidence="4">SCF ubiquitin ligase complex subunit</fullName>
    </submittedName>
</protein>
<proteinExistence type="predicted"/>
<dbReference type="SUPFAM" id="SSF52047">
    <property type="entry name" value="RNI-like"/>
    <property type="match status" value="2"/>
</dbReference>
<evidence type="ECO:0000259" key="3">
    <source>
        <dbReference type="Pfam" id="PF25372"/>
    </source>
</evidence>
<feature type="compositionally biased region" description="Polar residues" evidence="2">
    <location>
        <begin position="1473"/>
        <end position="1483"/>
    </location>
</feature>
<dbReference type="GO" id="GO:0016874">
    <property type="term" value="F:ligase activity"/>
    <property type="evidence" value="ECO:0007669"/>
    <property type="project" value="UniProtKB-KW"/>
</dbReference>
<feature type="domain" description="F-box/LRR-repeat protein 15-like leucin rich repeat" evidence="3">
    <location>
        <begin position="923"/>
        <end position="1038"/>
    </location>
</feature>
<dbReference type="GO" id="GO:0031146">
    <property type="term" value="P:SCF-dependent proteasomal ubiquitin-dependent protein catabolic process"/>
    <property type="evidence" value="ECO:0007669"/>
    <property type="project" value="TreeGrafter"/>
</dbReference>
<dbReference type="Pfam" id="PF25372">
    <property type="entry name" value="DUF7885"/>
    <property type="match status" value="2"/>
</dbReference>
<dbReference type="EMBL" id="JAPDMZ010000182">
    <property type="protein sequence ID" value="KAK0546740.1"/>
    <property type="molecule type" value="Genomic_DNA"/>
</dbReference>
<feature type="region of interest" description="Disordered" evidence="2">
    <location>
        <begin position="650"/>
        <end position="671"/>
    </location>
</feature>
<feature type="compositionally biased region" description="Low complexity" evidence="2">
    <location>
        <begin position="1491"/>
        <end position="1503"/>
    </location>
</feature>
<feature type="region of interest" description="Disordered" evidence="2">
    <location>
        <begin position="293"/>
        <end position="387"/>
    </location>
</feature>